<evidence type="ECO:0000256" key="4">
    <source>
        <dbReference type="ARBA" id="ARBA00022491"/>
    </source>
</evidence>
<evidence type="ECO:0000313" key="14">
    <source>
        <dbReference type="EMBL" id="BBH08437.1"/>
    </source>
</evidence>
<dbReference type="PANTHER" id="PTHR31734">
    <property type="entry name" value="AUXIN-RESPONSIVE PROTEIN IAA17"/>
    <property type="match status" value="1"/>
</dbReference>
<dbReference type="PANTHER" id="PTHR31734:SF106">
    <property type="entry name" value="AUXIN-RESPONSIVE PROTEIN"/>
    <property type="match status" value="1"/>
</dbReference>
<evidence type="ECO:0000256" key="1">
    <source>
        <dbReference type="ARBA" id="ARBA00004123"/>
    </source>
</evidence>
<dbReference type="GO" id="GO:0009734">
    <property type="term" value="P:auxin-activated signaling pathway"/>
    <property type="evidence" value="ECO:0007669"/>
    <property type="project" value="UniProtKB-UniRule"/>
</dbReference>
<gene>
    <name evidence="14" type="ORF">Prudu_020630</name>
</gene>
<evidence type="ECO:0000256" key="2">
    <source>
        <dbReference type="ARBA" id="ARBA00006728"/>
    </source>
</evidence>
<comment type="similarity">
    <text evidence="2 10">Belongs to the Aux/IAA family.</text>
</comment>
<evidence type="ECO:0000256" key="11">
    <source>
        <dbReference type="SAM" id="MobiDB-lite"/>
    </source>
</evidence>
<proteinExistence type="inferred from homology"/>
<feature type="chain" id="PRO_5021425194" description="Auxin-responsive protein" evidence="12">
    <location>
        <begin position="25"/>
        <end position="343"/>
    </location>
</feature>
<reference evidence="14" key="1">
    <citation type="journal article" date="2019" name="Science">
        <title>Mutation of a bHLH transcription factor allowed almond domestication.</title>
        <authorList>
            <person name="Sanchez-Perez R."/>
            <person name="Pavan S."/>
            <person name="Mazzeo R."/>
            <person name="Moldovan C."/>
            <person name="Aiese Cigliano R."/>
            <person name="Del Cueto J."/>
            <person name="Ricciardi F."/>
            <person name="Lotti C."/>
            <person name="Ricciardi L."/>
            <person name="Dicenta F."/>
            <person name="Lopez-Marques R.L."/>
            <person name="Lindberg Moller B."/>
        </authorList>
    </citation>
    <scope>NUCLEOTIDE SEQUENCE</scope>
</reference>
<dbReference type="AlphaFoldDB" id="A0A4Y1RXJ2"/>
<evidence type="ECO:0000256" key="10">
    <source>
        <dbReference type="RuleBase" id="RU004549"/>
    </source>
</evidence>
<sequence>MRILDFGFWILGYLLINMNMPLEAVDNDDVSKSMDFKDTELTLGLPGRPRRFSSSAADHFFGGITSGSCSMKRGFMETVDQNIGLESFTSCEPRSQIKVDGNLEAHYNNYSSSSTSSRTTTAVKSPAAMARVVGWPPVRSLRQKALVESKMKSKSTYVKVGADGAPYLRKLDLDMYKSYQELLRALDQMFPSFITSGKYVEDTSSNQEQLMKPAVKGMDEYMVVTYEDKDGDWMLVGDVPWKMFIESCKRIRFDEKFRGCWDRATPADEEDSGWGGFGRKNDVQQARASPGERGPQQNGQARSRFQPEVETEGWDKIADAMLASALIGLNFFYRWRVHCTRQR</sequence>
<dbReference type="GO" id="GO:0006355">
    <property type="term" value="P:regulation of DNA-templated transcription"/>
    <property type="evidence" value="ECO:0007669"/>
    <property type="project" value="InterPro"/>
</dbReference>
<evidence type="ECO:0000256" key="12">
    <source>
        <dbReference type="SAM" id="SignalP"/>
    </source>
</evidence>
<dbReference type="InterPro" id="IPR003311">
    <property type="entry name" value="AUX_IAA"/>
</dbReference>
<comment type="subunit">
    <text evidence="3 10">Homodimers and heterodimers.</text>
</comment>
<organism evidence="14">
    <name type="scientific">Prunus dulcis</name>
    <name type="common">Almond</name>
    <name type="synonym">Amygdalus dulcis</name>
    <dbReference type="NCBI Taxonomy" id="3755"/>
    <lineage>
        <taxon>Eukaryota</taxon>
        <taxon>Viridiplantae</taxon>
        <taxon>Streptophyta</taxon>
        <taxon>Embryophyta</taxon>
        <taxon>Tracheophyta</taxon>
        <taxon>Spermatophyta</taxon>
        <taxon>Magnoliopsida</taxon>
        <taxon>eudicotyledons</taxon>
        <taxon>Gunneridae</taxon>
        <taxon>Pentapetalae</taxon>
        <taxon>rosids</taxon>
        <taxon>fabids</taxon>
        <taxon>Rosales</taxon>
        <taxon>Rosaceae</taxon>
        <taxon>Amygdaloideae</taxon>
        <taxon>Amygdaleae</taxon>
        <taxon>Prunus</taxon>
    </lineage>
</organism>
<feature type="signal peptide" evidence="12">
    <location>
        <begin position="1"/>
        <end position="24"/>
    </location>
</feature>
<evidence type="ECO:0000256" key="6">
    <source>
        <dbReference type="ARBA" id="ARBA00023163"/>
    </source>
</evidence>
<name>A0A4Y1RXJ2_PRUDU</name>
<keyword evidence="8 10" id="KW-0927">Auxin signaling pathway</keyword>
<evidence type="ECO:0000256" key="3">
    <source>
        <dbReference type="ARBA" id="ARBA00011726"/>
    </source>
</evidence>
<keyword evidence="12" id="KW-0732">Signal</keyword>
<dbReference type="SUPFAM" id="SSF54277">
    <property type="entry name" value="CAD &amp; PB1 domains"/>
    <property type="match status" value="1"/>
</dbReference>
<keyword evidence="6 10" id="KW-0804">Transcription</keyword>
<protein>
    <recommendedName>
        <fullName evidence="10">Auxin-responsive protein</fullName>
    </recommendedName>
</protein>
<evidence type="ECO:0000259" key="13">
    <source>
        <dbReference type="PROSITE" id="PS51745"/>
    </source>
</evidence>
<dbReference type="Pfam" id="PF02309">
    <property type="entry name" value="AUX_IAA"/>
    <property type="match status" value="1"/>
</dbReference>
<evidence type="ECO:0000256" key="9">
    <source>
        <dbReference type="ARBA" id="ARBA00025283"/>
    </source>
</evidence>
<feature type="domain" description="PB1" evidence="13">
    <location>
        <begin position="155"/>
        <end position="256"/>
    </location>
</feature>
<comment type="subcellular location">
    <subcellularLocation>
        <location evidence="1 10">Nucleus</location>
    </subcellularLocation>
</comment>
<dbReference type="GO" id="GO:0005634">
    <property type="term" value="C:nucleus"/>
    <property type="evidence" value="ECO:0007669"/>
    <property type="project" value="UniProtKB-SubCell"/>
</dbReference>
<dbReference type="InterPro" id="IPR033389">
    <property type="entry name" value="AUX/IAA_dom"/>
</dbReference>
<keyword evidence="7 10" id="KW-0539">Nucleus</keyword>
<evidence type="ECO:0000256" key="8">
    <source>
        <dbReference type="ARBA" id="ARBA00023294"/>
    </source>
</evidence>
<comment type="function">
    <text evidence="9">Aux/IAA proteins are short-lived transcriptional factors that function as repressors of early auxin response genes at low auxin concentrations. Repression is thought to result from the interaction with auxin response factors (ARFs), proteins that bind to the auxin-responsive promoter element (AuxRE). Formation of heterodimers with ARF proteins may alter their ability to modulate early auxin response genes expression.</text>
</comment>
<keyword evidence="5 10" id="KW-0805">Transcription regulation</keyword>
<accession>A0A4Y1RXJ2</accession>
<dbReference type="Gene3D" id="3.10.20.90">
    <property type="entry name" value="Phosphatidylinositol 3-kinase Catalytic Subunit, Chain A, domain 1"/>
    <property type="match status" value="1"/>
</dbReference>
<dbReference type="EMBL" id="AP019303">
    <property type="protein sequence ID" value="BBH08437.1"/>
    <property type="molecule type" value="Genomic_DNA"/>
</dbReference>
<keyword evidence="4 10" id="KW-0678">Repressor</keyword>
<evidence type="ECO:0000256" key="7">
    <source>
        <dbReference type="ARBA" id="ARBA00023242"/>
    </source>
</evidence>
<dbReference type="InterPro" id="IPR053793">
    <property type="entry name" value="PB1-like"/>
</dbReference>
<feature type="region of interest" description="Disordered" evidence="11">
    <location>
        <begin position="266"/>
        <end position="309"/>
    </location>
</feature>
<evidence type="ECO:0000256" key="5">
    <source>
        <dbReference type="ARBA" id="ARBA00023015"/>
    </source>
</evidence>
<dbReference type="PROSITE" id="PS51745">
    <property type="entry name" value="PB1"/>
    <property type="match status" value="1"/>
</dbReference>